<evidence type="ECO:0000313" key="4">
    <source>
        <dbReference type="Proteomes" id="UP000700732"/>
    </source>
</evidence>
<sequence length="496" mass="55066">MKRFYISLILLGCWVNTGLAQPARNTMQAIQFVKLANTLREVDKSQESISLLTRAMPAVKAKNLYMEAVINEMMGLSYKDLTDRAKAVYYLEQARTQYAKLKYVASAWAVNEVIRDISGKNVYAGIQLGASDITLVILKTKYESDFYEKNVQSYVNIPNSNGALLADASGSFKAEQDGLRQCLDSIQRYNIPNERIFVVLSSEARENLQKTPISKQSFYNQLSQALPNGTIRIDTTITPDRQAELFTIGSIPRKVWPTTSALEIGSSSTTGGYFDQTPDRQPVGKRQTTSEIGGLANRSFHGISIPVGIGTLVNQIENGRSLNMDAYRREAQRVVKSVADTAITRQINELGRGLQERRTVGVGGDLALALVTYLHPEKAGTAAVPITADDVERFKRLALTSYKTLAQPDLTAITDPAIRSQAENDRNQVGKQLTEKQLIAGALWLESIMKTYNSAVTPKRFVFIRNADIGWITGKFLETINYEYESTIAKGALYTR</sequence>
<comment type="caution">
    <text evidence="3">The sequence shown here is derived from an EMBL/GenBank/DDBJ whole genome shotgun (WGS) entry which is preliminary data.</text>
</comment>
<accession>A0ABR6W8V9</accession>
<evidence type="ECO:0000256" key="1">
    <source>
        <dbReference type="SAM" id="MobiDB-lite"/>
    </source>
</evidence>
<gene>
    <name evidence="3" type="ORF">FH603_3208</name>
</gene>
<keyword evidence="2" id="KW-0732">Signal</keyword>
<dbReference type="RefSeq" id="WP_186738452.1">
    <property type="nucleotide sequence ID" value="NZ_VFIA01000018.1"/>
</dbReference>
<organism evidence="3 4">
    <name type="scientific">Spirosoma utsteinense</name>
    <dbReference type="NCBI Taxonomy" id="2585773"/>
    <lineage>
        <taxon>Bacteria</taxon>
        <taxon>Pseudomonadati</taxon>
        <taxon>Bacteroidota</taxon>
        <taxon>Cytophagia</taxon>
        <taxon>Cytophagales</taxon>
        <taxon>Cytophagaceae</taxon>
        <taxon>Spirosoma</taxon>
    </lineage>
</organism>
<evidence type="ECO:0008006" key="5">
    <source>
        <dbReference type="Google" id="ProtNLM"/>
    </source>
</evidence>
<feature type="signal peptide" evidence="2">
    <location>
        <begin position="1"/>
        <end position="20"/>
    </location>
</feature>
<proteinExistence type="predicted"/>
<evidence type="ECO:0000256" key="2">
    <source>
        <dbReference type="SAM" id="SignalP"/>
    </source>
</evidence>
<name>A0ABR6W8V9_9BACT</name>
<dbReference type="EMBL" id="VFIA01000018">
    <property type="protein sequence ID" value="MBC3792694.1"/>
    <property type="molecule type" value="Genomic_DNA"/>
</dbReference>
<protein>
    <recommendedName>
        <fullName evidence="5">Tetratricopeptide repeat protein</fullName>
    </recommendedName>
</protein>
<reference evidence="3 4" key="1">
    <citation type="submission" date="2019-06" db="EMBL/GenBank/DDBJ databases">
        <title>Spirosoma utsteinense sp. nov. isolated from Antarctic ice-free soils.</title>
        <authorList>
            <person name="Tahon G."/>
        </authorList>
    </citation>
    <scope>NUCLEOTIDE SEQUENCE [LARGE SCALE GENOMIC DNA]</scope>
    <source>
        <strain evidence="3 4">LMG 31447</strain>
    </source>
</reference>
<evidence type="ECO:0000313" key="3">
    <source>
        <dbReference type="EMBL" id="MBC3792694.1"/>
    </source>
</evidence>
<dbReference type="Proteomes" id="UP000700732">
    <property type="component" value="Unassembled WGS sequence"/>
</dbReference>
<feature type="chain" id="PRO_5046304049" description="Tetratricopeptide repeat protein" evidence="2">
    <location>
        <begin position="21"/>
        <end position="496"/>
    </location>
</feature>
<feature type="region of interest" description="Disordered" evidence="1">
    <location>
        <begin position="267"/>
        <end position="286"/>
    </location>
</feature>
<keyword evidence="4" id="KW-1185">Reference proteome</keyword>